<comment type="caution">
    <text evidence="1">The sequence shown here is derived from an EMBL/GenBank/DDBJ whole genome shotgun (WGS) entry which is preliminary data.</text>
</comment>
<dbReference type="EMBL" id="JAGFBR010000018">
    <property type="protein sequence ID" value="KAH0450364.1"/>
    <property type="molecule type" value="Genomic_DNA"/>
</dbReference>
<keyword evidence="2" id="KW-1185">Reference proteome</keyword>
<reference evidence="1 2" key="1">
    <citation type="journal article" date="2021" name="Hortic Res">
        <title>Chromosome-scale assembly of the Dendrobium chrysotoxum genome enhances the understanding of orchid evolution.</title>
        <authorList>
            <person name="Zhang Y."/>
            <person name="Zhang G.Q."/>
            <person name="Zhang D."/>
            <person name="Liu X.D."/>
            <person name="Xu X.Y."/>
            <person name="Sun W.H."/>
            <person name="Yu X."/>
            <person name="Zhu X."/>
            <person name="Wang Z.W."/>
            <person name="Zhao X."/>
            <person name="Zhong W.Y."/>
            <person name="Chen H."/>
            <person name="Yin W.L."/>
            <person name="Huang T."/>
            <person name="Niu S.C."/>
            <person name="Liu Z.J."/>
        </authorList>
    </citation>
    <scope>NUCLEOTIDE SEQUENCE [LARGE SCALE GENOMIC DNA]</scope>
    <source>
        <strain evidence="1">Lindl</strain>
    </source>
</reference>
<name>A0AAV7G3Z1_DENCH</name>
<sequence>MPVRASEEVEGFDKLQEMVDKWDGVIKSPTKHNLKIFADRQTYEAMEELAQIQSKSAHQLAMEVIRNYVASHQNGKEE</sequence>
<evidence type="ECO:0000313" key="1">
    <source>
        <dbReference type="EMBL" id="KAH0450364.1"/>
    </source>
</evidence>
<protein>
    <submittedName>
        <fullName evidence="1">Uncharacterized protein</fullName>
    </submittedName>
</protein>
<dbReference type="AlphaFoldDB" id="A0AAV7G3Z1"/>
<evidence type="ECO:0000313" key="2">
    <source>
        <dbReference type="Proteomes" id="UP000775213"/>
    </source>
</evidence>
<dbReference type="Proteomes" id="UP000775213">
    <property type="component" value="Unassembled WGS sequence"/>
</dbReference>
<organism evidence="1 2">
    <name type="scientific">Dendrobium chrysotoxum</name>
    <name type="common">Orchid</name>
    <dbReference type="NCBI Taxonomy" id="161865"/>
    <lineage>
        <taxon>Eukaryota</taxon>
        <taxon>Viridiplantae</taxon>
        <taxon>Streptophyta</taxon>
        <taxon>Embryophyta</taxon>
        <taxon>Tracheophyta</taxon>
        <taxon>Spermatophyta</taxon>
        <taxon>Magnoliopsida</taxon>
        <taxon>Liliopsida</taxon>
        <taxon>Asparagales</taxon>
        <taxon>Orchidaceae</taxon>
        <taxon>Epidendroideae</taxon>
        <taxon>Malaxideae</taxon>
        <taxon>Dendrobiinae</taxon>
        <taxon>Dendrobium</taxon>
    </lineage>
</organism>
<proteinExistence type="predicted"/>
<accession>A0AAV7G3Z1</accession>
<gene>
    <name evidence="1" type="ORF">IEQ34_021056</name>
</gene>